<feature type="transmembrane region" description="Helical" evidence="7">
    <location>
        <begin position="7"/>
        <end position="28"/>
    </location>
</feature>
<dbReference type="Gene3D" id="6.10.340.10">
    <property type="match status" value="1"/>
</dbReference>
<dbReference type="PANTHER" id="PTHR34220:SF7">
    <property type="entry name" value="SENSOR HISTIDINE KINASE YPDA"/>
    <property type="match status" value="1"/>
</dbReference>
<keyword evidence="7" id="KW-0812">Transmembrane</keyword>
<feature type="transmembrane region" description="Helical" evidence="7">
    <location>
        <begin position="285"/>
        <end position="303"/>
    </location>
</feature>
<dbReference type="InterPro" id="IPR036890">
    <property type="entry name" value="HATPase_C_sf"/>
</dbReference>
<evidence type="ECO:0000313" key="10">
    <source>
        <dbReference type="Proteomes" id="UP001596105"/>
    </source>
</evidence>
<sequence length="591" mass="67590">MNRRLSLTFKVLVGFVAVTTMLIGLLLYNNYYGIKVVREEVSESNYYLLLSQGKQMENALQESRDYLLRLISSDSTSPDMFTLANAPSSSSDYFFAKQRLDKSFRDNMSIYRNVETFFTYSRRGDEINVTSRSYRTTEAAAAIWREKFAAFRPEDSGKWHSVERGDDSYLLIVFAFNENLMVGAFVNVDEMLAPLKDIRFGKSGSAFLVYEDGRILSRDQGTAERSEELRMALGGFPEGRKSTSFQLGDTHYLLISYPFMERNFRLAVIFPERELLQKLPYIQKAGYLIPAAGFLVFAAYFLFLKRVLQRPMNGLVIGMRRIIRGDVDFELPASGSSRELEFLTNTFNRMVTQIRHLKVDVYEEALKNQQAEFKHLQAQIQPHFFLNSLNVVYSLSKLEENELVCKMTEHLADYFRFIMRAHQDTIQLSEETAHIRNYLEIQKLRFDGKLSYEIVVPETMGGLPILPLSIQPFVENAVIHGMKRGNAPFEVRVEARWSASSPEWAEIRVTDNGKGFAGEQLSRLQSGEYAQGDGLRHLGIWNVNRRMRLVYGDDFRIAFGGKEGSGAEVHLVFRANDRLEGGKSVDESACG</sequence>
<dbReference type="Proteomes" id="UP001596105">
    <property type="component" value="Unassembled WGS sequence"/>
</dbReference>
<dbReference type="SUPFAM" id="SSF55874">
    <property type="entry name" value="ATPase domain of HSP90 chaperone/DNA topoisomerase II/histidine kinase"/>
    <property type="match status" value="1"/>
</dbReference>
<evidence type="ECO:0000256" key="5">
    <source>
        <dbReference type="ARBA" id="ARBA00022777"/>
    </source>
</evidence>
<dbReference type="EMBL" id="JBHSMH010000067">
    <property type="protein sequence ID" value="MFC5470566.1"/>
    <property type="molecule type" value="Genomic_DNA"/>
</dbReference>
<accession>A0ABW0M182</accession>
<comment type="caution">
    <text evidence="9">The sequence shown here is derived from an EMBL/GenBank/DDBJ whole genome shotgun (WGS) entry which is preliminary data.</text>
</comment>
<keyword evidence="2" id="KW-1003">Cell membrane</keyword>
<keyword evidence="5 9" id="KW-0418">Kinase</keyword>
<keyword evidence="10" id="KW-1185">Reference proteome</keyword>
<dbReference type="InterPro" id="IPR003594">
    <property type="entry name" value="HATPase_dom"/>
</dbReference>
<proteinExistence type="predicted"/>
<feature type="domain" description="HAMP" evidence="8">
    <location>
        <begin position="306"/>
        <end position="359"/>
    </location>
</feature>
<evidence type="ECO:0000256" key="6">
    <source>
        <dbReference type="ARBA" id="ARBA00023136"/>
    </source>
</evidence>
<keyword evidence="7" id="KW-1133">Transmembrane helix</keyword>
<evidence type="ECO:0000256" key="3">
    <source>
        <dbReference type="ARBA" id="ARBA00022553"/>
    </source>
</evidence>
<name>A0ABW0M182_9BACL</name>
<dbReference type="InterPro" id="IPR050640">
    <property type="entry name" value="Bact_2-comp_sensor_kinase"/>
</dbReference>
<dbReference type="InterPro" id="IPR003660">
    <property type="entry name" value="HAMP_dom"/>
</dbReference>
<keyword evidence="6 7" id="KW-0472">Membrane</keyword>
<dbReference type="PANTHER" id="PTHR34220">
    <property type="entry name" value="SENSOR HISTIDINE KINASE YPDA"/>
    <property type="match status" value="1"/>
</dbReference>
<dbReference type="SMART" id="SM00387">
    <property type="entry name" value="HATPase_c"/>
    <property type="match status" value="1"/>
</dbReference>
<organism evidence="9 10">
    <name type="scientific">Cohnella suwonensis</name>
    <dbReference type="NCBI Taxonomy" id="696072"/>
    <lineage>
        <taxon>Bacteria</taxon>
        <taxon>Bacillati</taxon>
        <taxon>Bacillota</taxon>
        <taxon>Bacilli</taxon>
        <taxon>Bacillales</taxon>
        <taxon>Paenibacillaceae</taxon>
        <taxon>Cohnella</taxon>
    </lineage>
</organism>
<keyword evidence="4 9" id="KW-0808">Transferase</keyword>
<dbReference type="Gene3D" id="3.30.565.10">
    <property type="entry name" value="Histidine kinase-like ATPase, C-terminal domain"/>
    <property type="match status" value="1"/>
</dbReference>
<evidence type="ECO:0000256" key="4">
    <source>
        <dbReference type="ARBA" id="ARBA00022679"/>
    </source>
</evidence>
<gene>
    <name evidence="9" type="ORF">ACFPPD_17885</name>
</gene>
<evidence type="ECO:0000313" key="9">
    <source>
        <dbReference type="EMBL" id="MFC5470566.1"/>
    </source>
</evidence>
<evidence type="ECO:0000259" key="8">
    <source>
        <dbReference type="PROSITE" id="PS50885"/>
    </source>
</evidence>
<dbReference type="CDD" id="cd06225">
    <property type="entry name" value="HAMP"/>
    <property type="match status" value="1"/>
</dbReference>
<dbReference type="Pfam" id="PF00672">
    <property type="entry name" value="HAMP"/>
    <property type="match status" value="1"/>
</dbReference>
<evidence type="ECO:0000256" key="1">
    <source>
        <dbReference type="ARBA" id="ARBA00004651"/>
    </source>
</evidence>
<dbReference type="PROSITE" id="PS50885">
    <property type="entry name" value="HAMP"/>
    <property type="match status" value="1"/>
</dbReference>
<evidence type="ECO:0000256" key="7">
    <source>
        <dbReference type="SAM" id="Phobius"/>
    </source>
</evidence>
<dbReference type="EC" id="2.7.13.3" evidence="9"/>
<reference evidence="10" key="1">
    <citation type="journal article" date="2019" name="Int. J. Syst. Evol. Microbiol.">
        <title>The Global Catalogue of Microorganisms (GCM) 10K type strain sequencing project: providing services to taxonomists for standard genome sequencing and annotation.</title>
        <authorList>
            <consortium name="The Broad Institute Genomics Platform"/>
            <consortium name="The Broad Institute Genome Sequencing Center for Infectious Disease"/>
            <person name="Wu L."/>
            <person name="Ma J."/>
        </authorList>
    </citation>
    <scope>NUCLEOTIDE SEQUENCE [LARGE SCALE GENOMIC DNA]</scope>
    <source>
        <strain evidence="10">CCUG 57113</strain>
    </source>
</reference>
<comment type="subcellular location">
    <subcellularLocation>
        <location evidence="1">Cell membrane</location>
        <topology evidence="1">Multi-pass membrane protein</topology>
    </subcellularLocation>
</comment>
<evidence type="ECO:0000256" key="2">
    <source>
        <dbReference type="ARBA" id="ARBA00022475"/>
    </source>
</evidence>
<dbReference type="SMART" id="SM00304">
    <property type="entry name" value="HAMP"/>
    <property type="match status" value="1"/>
</dbReference>
<dbReference type="Pfam" id="PF02518">
    <property type="entry name" value="HATPase_c"/>
    <property type="match status" value="1"/>
</dbReference>
<dbReference type="InterPro" id="IPR010559">
    <property type="entry name" value="Sig_transdc_His_kin_internal"/>
</dbReference>
<dbReference type="GO" id="GO:0004673">
    <property type="term" value="F:protein histidine kinase activity"/>
    <property type="evidence" value="ECO:0007669"/>
    <property type="project" value="UniProtKB-EC"/>
</dbReference>
<keyword evidence="3" id="KW-0597">Phosphoprotein</keyword>
<dbReference type="CDD" id="cd18774">
    <property type="entry name" value="PDC2_HK_sensor"/>
    <property type="match status" value="1"/>
</dbReference>
<dbReference type="Pfam" id="PF06580">
    <property type="entry name" value="His_kinase"/>
    <property type="match status" value="1"/>
</dbReference>
<dbReference type="RefSeq" id="WP_209749006.1">
    <property type="nucleotide sequence ID" value="NZ_JBHSMH010000067.1"/>
</dbReference>
<dbReference type="SUPFAM" id="SSF158472">
    <property type="entry name" value="HAMP domain-like"/>
    <property type="match status" value="1"/>
</dbReference>
<protein>
    <submittedName>
        <fullName evidence="9">Sensor histidine kinase</fullName>
        <ecNumber evidence="9">2.7.13.3</ecNumber>
    </submittedName>
</protein>